<proteinExistence type="predicted"/>
<evidence type="ECO:0000313" key="3">
    <source>
        <dbReference type="Proteomes" id="UP001498476"/>
    </source>
</evidence>
<evidence type="ECO:0000256" key="1">
    <source>
        <dbReference type="SAM" id="SignalP"/>
    </source>
</evidence>
<feature type="chain" id="PRO_5046301753" evidence="1">
    <location>
        <begin position="19"/>
        <end position="257"/>
    </location>
</feature>
<accession>A0ABR1H0C4</accession>
<comment type="caution">
    <text evidence="2">The sequence shown here is derived from an EMBL/GenBank/DDBJ whole genome shotgun (WGS) entry which is preliminary data.</text>
</comment>
<dbReference type="Proteomes" id="UP001498476">
    <property type="component" value="Unassembled WGS sequence"/>
</dbReference>
<dbReference type="EMBL" id="JAZAVJ010000100">
    <property type="protein sequence ID" value="KAK7414550.1"/>
    <property type="molecule type" value="Genomic_DNA"/>
</dbReference>
<gene>
    <name evidence="2" type="ORF">QQX98_006577</name>
</gene>
<name>A0ABR1H0C4_9HYPO</name>
<sequence>MKSLLLLIISLFASRCLAAASIEGAHERIYFYLVYEFDIAVWGTGKGFISTECRGSNADESCTFNEFINYIETGSAVNTPTYYDGIPGGLFTIGTIGQIVDALTALNNRWNTDPSRIVIGRKELIGLWKDLGNALDRGVYEAQAKGISVTRHLANAQLVLGEVSRHRAAALNPRVRSHMGSAVKDVLWQIVDKESQRVKWQEIDWEKTVATNPQLLDPSSTTSKKVFTELQNFWKVRENAIDKTVSYKVNDSLRACF</sequence>
<protein>
    <submittedName>
        <fullName evidence="2">Uncharacterized protein</fullName>
    </submittedName>
</protein>
<reference evidence="2 3" key="1">
    <citation type="journal article" date="2025" name="Microbiol. Resour. Announc.">
        <title>Draft genome sequences for Neonectria magnoliae and Neonectria punicea, canker pathogens of Liriodendron tulipifera and Acer saccharum in West Virginia.</title>
        <authorList>
            <person name="Petronek H.M."/>
            <person name="Kasson M.T."/>
            <person name="Metheny A.M."/>
            <person name="Stauder C.M."/>
            <person name="Lovett B."/>
            <person name="Lynch S.C."/>
            <person name="Garnas J.R."/>
            <person name="Kasson L.R."/>
            <person name="Stajich J.E."/>
        </authorList>
    </citation>
    <scope>NUCLEOTIDE SEQUENCE [LARGE SCALE GENOMIC DNA]</scope>
    <source>
        <strain evidence="2 3">NRRL 64653</strain>
    </source>
</reference>
<keyword evidence="3" id="KW-1185">Reference proteome</keyword>
<organism evidence="2 3">
    <name type="scientific">Neonectria punicea</name>
    <dbReference type="NCBI Taxonomy" id="979145"/>
    <lineage>
        <taxon>Eukaryota</taxon>
        <taxon>Fungi</taxon>
        <taxon>Dikarya</taxon>
        <taxon>Ascomycota</taxon>
        <taxon>Pezizomycotina</taxon>
        <taxon>Sordariomycetes</taxon>
        <taxon>Hypocreomycetidae</taxon>
        <taxon>Hypocreales</taxon>
        <taxon>Nectriaceae</taxon>
        <taxon>Neonectria</taxon>
    </lineage>
</organism>
<keyword evidence="1" id="KW-0732">Signal</keyword>
<evidence type="ECO:0000313" key="2">
    <source>
        <dbReference type="EMBL" id="KAK7414550.1"/>
    </source>
</evidence>
<feature type="signal peptide" evidence="1">
    <location>
        <begin position="1"/>
        <end position="18"/>
    </location>
</feature>